<proteinExistence type="predicted"/>
<dbReference type="RefSeq" id="YP_001950099.1">
    <property type="nucleotide sequence ID" value="NC_010811.2"/>
</dbReference>
<dbReference type="Proteomes" id="UP000001034">
    <property type="component" value="Segment"/>
</dbReference>
<dbReference type="EMBL" id="AB366653">
    <property type="protein sequence ID" value="BAG41669.1"/>
    <property type="molecule type" value="Genomic_DNA"/>
</dbReference>
<dbReference type="GeneID" id="6369943"/>
<evidence type="ECO:0000313" key="1">
    <source>
        <dbReference type="EMBL" id="BAG41669.1"/>
    </source>
</evidence>
<accession>B2ZYB9</accession>
<reference evidence="1 2" key="1">
    <citation type="journal article" date="2010" name="Virology">
        <title>A jumbo phage infecting the phytopathogen Ralstonia solanacearum defines a new lineage of the Myoviridae family.</title>
        <authorList>
            <person name="Yamada T."/>
            <person name="Satoh S."/>
            <person name="Ishikawa H."/>
            <person name="Fujiwara A."/>
            <person name="Kawasaki T."/>
            <person name="Fujie M."/>
            <person name="Ogata H."/>
        </authorList>
    </citation>
    <scope>NUCLEOTIDE SEQUENCE [LARGE SCALE GENOMIC DNA]</scope>
</reference>
<sequence>MTTMNDVAAMTDLGRPLLSCDFQVRVNGVVDPRVTSYSIKGSKLSLVIVPTEEAPLPPPSIMEPGASIELILCSELKPIVSFTFSRLSYRTITAMSGSQQTALFGAESEPLHMTVTYEYEMVDTKKLDPQ</sequence>
<keyword evidence="2" id="KW-1185">Reference proteome</keyword>
<organism evidence="1 2">
    <name type="scientific">Ralstonia phage phiRSL1</name>
    <dbReference type="NCBI Taxonomy" id="1980924"/>
    <lineage>
        <taxon>Viruses</taxon>
        <taxon>Duplodnaviria</taxon>
        <taxon>Heunggongvirae</taxon>
        <taxon>Uroviricota</taxon>
        <taxon>Caudoviricetes</taxon>
        <taxon>Mieseafarmvirus</taxon>
        <taxon>Mieseafarmvirus RSL1</taxon>
    </lineage>
</organism>
<protein>
    <submittedName>
        <fullName evidence="1">Uncharacterized protein</fullName>
    </submittedName>
</protein>
<dbReference type="KEGG" id="vg:6369943"/>
<name>B2ZYB9_9CAUD</name>
<evidence type="ECO:0000313" key="2">
    <source>
        <dbReference type="Proteomes" id="UP000001034"/>
    </source>
</evidence>